<evidence type="ECO:0000313" key="3">
    <source>
        <dbReference type="EMBL" id="AOT72506.1"/>
    </source>
</evidence>
<dbReference type="RefSeq" id="WP_069980815.1">
    <property type="nucleotide sequence ID" value="NZ_CP017269.1"/>
</dbReference>
<organism evidence="3 4">
    <name type="scientific">Geosporobacter ferrireducens</name>
    <dbReference type="NCBI Taxonomy" id="1424294"/>
    <lineage>
        <taxon>Bacteria</taxon>
        <taxon>Bacillati</taxon>
        <taxon>Bacillota</taxon>
        <taxon>Clostridia</taxon>
        <taxon>Peptostreptococcales</taxon>
        <taxon>Thermotaleaceae</taxon>
        <taxon>Geosporobacter</taxon>
    </lineage>
</organism>
<gene>
    <name evidence="3" type="ORF">Gferi_24905</name>
</gene>
<protein>
    <recommendedName>
        <fullName evidence="2">PocR domain-containing protein</fullName>
    </recommendedName>
</protein>
<dbReference type="OrthoDB" id="505470at2"/>
<dbReference type="EMBL" id="CP017269">
    <property type="protein sequence ID" value="AOT72506.1"/>
    <property type="molecule type" value="Genomic_DNA"/>
</dbReference>
<accession>A0A1D8GNJ0</accession>
<name>A0A1D8GNJ0_9FIRM</name>
<dbReference type="AlphaFoldDB" id="A0A1D8GNJ0"/>
<dbReference type="KEGG" id="gfe:Gferi_24905"/>
<sequence>MEHKFVDLVDIAKIQELTNLFYKATGILTAILDLEGNILTASGWRAVCTKFHRVNIKSKSSCIESDTKINHLLRNGNKYTIYKCKNGLVDAVAPVFLQGKHVANVFTGQILFHKPNLDFFIKQAREFGFDESDYLKAVLEVPIIEEDRLEHIMNYLCSFAEILGEMGLKEVKHLESQAKIQAANEELEASQKILIATLEELRDQYDKLQEKVI</sequence>
<dbReference type="InterPro" id="IPR018771">
    <property type="entry name" value="PocR_dom"/>
</dbReference>
<evidence type="ECO:0000256" key="1">
    <source>
        <dbReference type="SAM" id="Coils"/>
    </source>
</evidence>
<dbReference type="Proteomes" id="UP000095743">
    <property type="component" value="Chromosome"/>
</dbReference>
<keyword evidence="4" id="KW-1185">Reference proteome</keyword>
<proteinExistence type="predicted"/>
<feature type="coiled-coil region" evidence="1">
    <location>
        <begin position="180"/>
        <end position="211"/>
    </location>
</feature>
<reference evidence="3 4" key="1">
    <citation type="submission" date="2016-09" db="EMBL/GenBank/DDBJ databases">
        <title>Genomic analysis reveals versatility of anaerobic energy metabolism of Geosporobacter ferrireducens IRF9 of phylum Firmicutes.</title>
        <authorList>
            <person name="Kim S.-J."/>
        </authorList>
    </citation>
    <scope>NUCLEOTIDE SEQUENCE [LARGE SCALE GENOMIC DNA]</scope>
    <source>
        <strain evidence="3 4">IRF9</strain>
    </source>
</reference>
<feature type="domain" description="PocR" evidence="2">
    <location>
        <begin position="7"/>
        <end position="167"/>
    </location>
</feature>
<evidence type="ECO:0000313" key="4">
    <source>
        <dbReference type="Proteomes" id="UP000095743"/>
    </source>
</evidence>
<keyword evidence="1" id="KW-0175">Coiled coil</keyword>
<dbReference type="Pfam" id="PF10114">
    <property type="entry name" value="PocR"/>
    <property type="match status" value="1"/>
</dbReference>
<dbReference type="STRING" id="1424294.Gferi_24905"/>
<evidence type="ECO:0000259" key="2">
    <source>
        <dbReference type="Pfam" id="PF10114"/>
    </source>
</evidence>